<dbReference type="EMBL" id="JBHTJG010000008">
    <property type="protein sequence ID" value="MFD0947675.1"/>
    <property type="molecule type" value="Genomic_DNA"/>
</dbReference>
<evidence type="ECO:0000313" key="2">
    <source>
        <dbReference type="EMBL" id="MFD0947675.1"/>
    </source>
</evidence>
<feature type="compositionally biased region" description="Basic and acidic residues" evidence="1">
    <location>
        <begin position="66"/>
        <end position="78"/>
    </location>
</feature>
<feature type="region of interest" description="Disordered" evidence="1">
    <location>
        <begin position="59"/>
        <end position="78"/>
    </location>
</feature>
<gene>
    <name evidence="2" type="ORF">ACFQ1E_15105</name>
</gene>
<keyword evidence="3" id="KW-1185">Reference proteome</keyword>
<dbReference type="RefSeq" id="WP_264945500.1">
    <property type="nucleotide sequence ID" value="NZ_JAPDRA010000008.1"/>
</dbReference>
<organism evidence="2 3">
    <name type="scientific">Sphingomonas canadensis</name>
    <dbReference type="NCBI Taxonomy" id="1219257"/>
    <lineage>
        <taxon>Bacteria</taxon>
        <taxon>Pseudomonadati</taxon>
        <taxon>Pseudomonadota</taxon>
        <taxon>Alphaproteobacteria</taxon>
        <taxon>Sphingomonadales</taxon>
        <taxon>Sphingomonadaceae</taxon>
        <taxon>Sphingomonas</taxon>
    </lineage>
</organism>
<reference evidence="3" key="1">
    <citation type="journal article" date="2019" name="Int. J. Syst. Evol. Microbiol.">
        <title>The Global Catalogue of Microorganisms (GCM) 10K type strain sequencing project: providing services to taxonomists for standard genome sequencing and annotation.</title>
        <authorList>
            <consortium name="The Broad Institute Genomics Platform"/>
            <consortium name="The Broad Institute Genome Sequencing Center for Infectious Disease"/>
            <person name="Wu L."/>
            <person name="Ma J."/>
        </authorList>
    </citation>
    <scope>NUCLEOTIDE SEQUENCE [LARGE SCALE GENOMIC DNA]</scope>
    <source>
        <strain evidence="3">CCUG 62982</strain>
    </source>
</reference>
<dbReference type="Proteomes" id="UP001596977">
    <property type="component" value="Unassembled WGS sequence"/>
</dbReference>
<name>A0ABW3H864_9SPHN</name>
<proteinExistence type="predicted"/>
<sequence>MSDSGISISPRFNGAATLTARSAEIQARVDNAMKRMNDHFERCEPALTQSRYRDLLTKQGNAPELKPSHAHENPQERMMKAARQWVRFDHLNRLNKIRNVGERMIGKDRVLER</sequence>
<evidence type="ECO:0000256" key="1">
    <source>
        <dbReference type="SAM" id="MobiDB-lite"/>
    </source>
</evidence>
<accession>A0ABW3H864</accession>
<comment type="caution">
    <text evidence="2">The sequence shown here is derived from an EMBL/GenBank/DDBJ whole genome shotgun (WGS) entry which is preliminary data.</text>
</comment>
<evidence type="ECO:0000313" key="3">
    <source>
        <dbReference type="Proteomes" id="UP001596977"/>
    </source>
</evidence>
<protein>
    <submittedName>
        <fullName evidence="2">Uncharacterized protein</fullName>
    </submittedName>
</protein>